<organism evidence="1 2">
    <name type="scientific">Exidia glandulosa HHB12029</name>
    <dbReference type="NCBI Taxonomy" id="1314781"/>
    <lineage>
        <taxon>Eukaryota</taxon>
        <taxon>Fungi</taxon>
        <taxon>Dikarya</taxon>
        <taxon>Basidiomycota</taxon>
        <taxon>Agaricomycotina</taxon>
        <taxon>Agaricomycetes</taxon>
        <taxon>Auriculariales</taxon>
        <taxon>Exidiaceae</taxon>
        <taxon>Exidia</taxon>
    </lineage>
</organism>
<dbReference type="InParanoid" id="A0A165BB93"/>
<reference evidence="1 2" key="1">
    <citation type="journal article" date="2016" name="Mol. Biol. Evol.">
        <title>Comparative Genomics of Early-Diverging Mushroom-Forming Fungi Provides Insights into the Origins of Lignocellulose Decay Capabilities.</title>
        <authorList>
            <person name="Nagy L.G."/>
            <person name="Riley R."/>
            <person name="Tritt A."/>
            <person name="Adam C."/>
            <person name="Daum C."/>
            <person name="Floudas D."/>
            <person name="Sun H."/>
            <person name="Yadav J.S."/>
            <person name="Pangilinan J."/>
            <person name="Larsson K.H."/>
            <person name="Matsuura K."/>
            <person name="Barry K."/>
            <person name="Labutti K."/>
            <person name="Kuo R."/>
            <person name="Ohm R.A."/>
            <person name="Bhattacharya S.S."/>
            <person name="Shirouzu T."/>
            <person name="Yoshinaga Y."/>
            <person name="Martin F.M."/>
            <person name="Grigoriev I.V."/>
            <person name="Hibbett D.S."/>
        </authorList>
    </citation>
    <scope>NUCLEOTIDE SEQUENCE [LARGE SCALE GENOMIC DNA]</scope>
    <source>
        <strain evidence="1 2">HHB12029</strain>
    </source>
</reference>
<sequence>MCPDNGTVGLRRVRFGGRMNMLHCPAQAPIESEDDNANDVTRSFHPQSLYTLPRRRRAPPALVRIGAWKRVALTSILMRKQNNQRGESSILRPSDMRDREANVGAAHNRTHCGLAPLHQ</sequence>
<evidence type="ECO:0000313" key="2">
    <source>
        <dbReference type="Proteomes" id="UP000077266"/>
    </source>
</evidence>
<dbReference type="AlphaFoldDB" id="A0A165BB93"/>
<protein>
    <submittedName>
        <fullName evidence="1">Uncharacterized protein</fullName>
    </submittedName>
</protein>
<dbReference type="EMBL" id="KV426503">
    <property type="protein sequence ID" value="KZV80245.1"/>
    <property type="molecule type" value="Genomic_DNA"/>
</dbReference>
<dbReference type="Proteomes" id="UP000077266">
    <property type="component" value="Unassembled WGS sequence"/>
</dbReference>
<name>A0A165BB93_EXIGL</name>
<proteinExistence type="predicted"/>
<gene>
    <name evidence="1" type="ORF">EXIGLDRAFT_429752</name>
</gene>
<keyword evidence="2" id="KW-1185">Reference proteome</keyword>
<accession>A0A165BB93</accession>
<evidence type="ECO:0000313" key="1">
    <source>
        <dbReference type="EMBL" id="KZV80245.1"/>
    </source>
</evidence>